<proteinExistence type="predicted"/>
<dbReference type="Proteomes" id="UP000242715">
    <property type="component" value="Unassembled WGS sequence"/>
</dbReference>
<name>A0A2Z6P1K1_TRISU</name>
<organism evidence="2 3">
    <name type="scientific">Trifolium subterraneum</name>
    <name type="common">Subterranean clover</name>
    <dbReference type="NCBI Taxonomy" id="3900"/>
    <lineage>
        <taxon>Eukaryota</taxon>
        <taxon>Viridiplantae</taxon>
        <taxon>Streptophyta</taxon>
        <taxon>Embryophyta</taxon>
        <taxon>Tracheophyta</taxon>
        <taxon>Spermatophyta</taxon>
        <taxon>Magnoliopsida</taxon>
        <taxon>eudicotyledons</taxon>
        <taxon>Gunneridae</taxon>
        <taxon>Pentapetalae</taxon>
        <taxon>rosids</taxon>
        <taxon>fabids</taxon>
        <taxon>Fabales</taxon>
        <taxon>Fabaceae</taxon>
        <taxon>Papilionoideae</taxon>
        <taxon>50 kb inversion clade</taxon>
        <taxon>NPAAA clade</taxon>
        <taxon>Hologalegina</taxon>
        <taxon>IRL clade</taxon>
        <taxon>Trifolieae</taxon>
        <taxon>Trifolium</taxon>
    </lineage>
</organism>
<dbReference type="PANTHER" id="PTHR33701">
    <property type="entry name" value="TRANSMEMBRANE PROTEIN"/>
    <property type="match status" value="1"/>
</dbReference>
<feature type="region of interest" description="Disordered" evidence="1">
    <location>
        <begin position="52"/>
        <end position="71"/>
    </location>
</feature>
<dbReference type="PANTHER" id="PTHR33701:SF3">
    <property type="entry name" value="TRANSCRIPTIONAL REGULATOR ATRX"/>
    <property type="match status" value="1"/>
</dbReference>
<sequence length="71" mass="7860">MSRCRSFVHPNFIEVVELEEHLTTVTLQRKMAEKDVADVLAILEDGCDLSEELHSGSDLDIPSESGVSNES</sequence>
<protein>
    <submittedName>
        <fullName evidence="2">Uncharacterized protein</fullName>
    </submittedName>
</protein>
<reference evidence="3" key="1">
    <citation type="journal article" date="2017" name="Front. Plant Sci.">
        <title>Climate Clever Clovers: New Paradigm to Reduce the Environmental Footprint of Ruminants by Breeding Low Methanogenic Forages Utilizing Haplotype Variation.</title>
        <authorList>
            <person name="Kaur P."/>
            <person name="Appels R."/>
            <person name="Bayer P.E."/>
            <person name="Keeble-Gagnere G."/>
            <person name="Wang J."/>
            <person name="Hirakawa H."/>
            <person name="Shirasawa K."/>
            <person name="Vercoe P."/>
            <person name="Stefanova K."/>
            <person name="Durmic Z."/>
            <person name="Nichols P."/>
            <person name="Revell C."/>
            <person name="Isobe S.N."/>
            <person name="Edwards D."/>
            <person name="Erskine W."/>
        </authorList>
    </citation>
    <scope>NUCLEOTIDE SEQUENCE [LARGE SCALE GENOMIC DNA]</scope>
    <source>
        <strain evidence="3">cv. Daliak</strain>
    </source>
</reference>
<evidence type="ECO:0000313" key="3">
    <source>
        <dbReference type="Proteomes" id="UP000242715"/>
    </source>
</evidence>
<dbReference type="EMBL" id="DF974732">
    <property type="protein sequence ID" value="GAU50298.1"/>
    <property type="molecule type" value="Genomic_DNA"/>
</dbReference>
<keyword evidence="3" id="KW-1185">Reference proteome</keyword>
<gene>
    <name evidence="2" type="ORF">TSUD_288320</name>
</gene>
<evidence type="ECO:0000256" key="1">
    <source>
        <dbReference type="SAM" id="MobiDB-lite"/>
    </source>
</evidence>
<dbReference type="AlphaFoldDB" id="A0A2Z6P1K1"/>
<evidence type="ECO:0000313" key="2">
    <source>
        <dbReference type="EMBL" id="GAU50298.1"/>
    </source>
</evidence>
<accession>A0A2Z6P1K1</accession>